<dbReference type="PANTHER" id="PTHR36854:SF1">
    <property type="entry name" value="TRANSMEMBRANE PROTEIN"/>
    <property type="match status" value="1"/>
</dbReference>
<keyword evidence="1" id="KW-1133">Transmembrane helix</keyword>
<proteinExistence type="predicted"/>
<name>A0A6A5VCN3_9PLEO</name>
<sequence>MRNRASWLWLFALLSLCSLAFAKTPTSFCKCTCAGNSTIIALDAPATSQKPAPDLRERASKKTCNECNRQFCLGYSFCKGVKEDAVFTTCFQRDSAKDQAVVWIFILATVGLLSYAGVRPWIDQWAERARQRRNYIPVSVQSER</sequence>
<feature type="transmembrane region" description="Helical" evidence="1">
    <location>
        <begin position="100"/>
        <end position="122"/>
    </location>
</feature>
<feature type="chain" id="PRO_5025551619" evidence="2">
    <location>
        <begin position="23"/>
        <end position="144"/>
    </location>
</feature>
<gene>
    <name evidence="3" type="ORF">BU23DRAFT_553136</name>
</gene>
<protein>
    <submittedName>
        <fullName evidence="3">Uncharacterized protein</fullName>
    </submittedName>
</protein>
<evidence type="ECO:0000313" key="3">
    <source>
        <dbReference type="EMBL" id="KAF1974904.1"/>
    </source>
</evidence>
<reference evidence="3" key="1">
    <citation type="journal article" date="2020" name="Stud. Mycol.">
        <title>101 Dothideomycetes genomes: a test case for predicting lifestyles and emergence of pathogens.</title>
        <authorList>
            <person name="Haridas S."/>
            <person name="Albert R."/>
            <person name="Binder M."/>
            <person name="Bloem J."/>
            <person name="Labutti K."/>
            <person name="Salamov A."/>
            <person name="Andreopoulos B."/>
            <person name="Baker S."/>
            <person name="Barry K."/>
            <person name="Bills G."/>
            <person name="Bluhm B."/>
            <person name="Cannon C."/>
            <person name="Castanera R."/>
            <person name="Culley D."/>
            <person name="Daum C."/>
            <person name="Ezra D."/>
            <person name="Gonzalez J."/>
            <person name="Henrissat B."/>
            <person name="Kuo A."/>
            <person name="Liang C."/>
            <person name="Lipzen A."/>
            <person name="Lutzoni F."/>
            <person name="Magnuson J."/>
            <person name="Mondo S."/>
            <person name="Nolan M."/>
            <person name="Ohm R."/>
            <person name="Pangilinan J."/>
            <person name="Park H.-J."/>
            <person name="Ramirez L."/>
            <person name="Alfaro M."/>
            <person name="Sun H."/>
            <person name="Tritt A."/>
            <person name="Yoshinaga Y."/>
            <person name="Zwiers L.-H."/>
            <person name="Turgeon B."/>
            <person name="Goodwin S."/>
            <person name="Spatafora J."/>
            <person name="Crous P."/>
            <person name="Grigoriev I."/>
        </authorList>
    </citation>
    <scope>NUCLEOTIDE SEQUENCE</scope>
    <source>
        <strain evidence="3">CBS 107.79</strain>
    </source>
</reference>
<dbReference type="PANTHER" id="PTHR36854">
    <property type="entry name" value="CHROMOSOME 9, WHOLE GENOME SHOTGUN SEQUENCE"/>
    <property type="match status" value="1"/>
</dbReference>
<feature type="signal peptide" evidence="2">
    <location>
        <begin position="1"/>
        <end position="22"/>
    </location>
</feature>
<evidence type="ECO:0000313" key="4">
    <source>
        <dbReference type="Proteomes" id="UP000800036"/>
    </source>
</evidence>
<keyword evidence="1" id="KW-0472">Membrane</keyword>
<evidence type="ECO:0000256" key="2">
    <source>
        <dbReference type="SAM" id="SignalP"/>
    </source>
</evidence>
<accession>A0A6A5VCN3</accession>
<evidence type="ECO:0000256" key="1">
    <source>
        <dbReference type="SAM" id="Phobius"/>
    </source>
</evidence>
<dbReference type="EMBL" id="ML976673">
    <property type="protein sequence ID" value="KAF1974904.1"/>
    <property type="molecule type" value="Genomic_DNA"/>
</dbReference>
<keyword evidence="1" id="KW-0812">Transmembrane</keyword>
<organism evidence="3 4">
    <name type="scientific">Bimuria novae-zelandiae CBS 107.79</name>
    <dbReference type="NCBI Taxonomy" id="1447943"/>
    <lineage>
        <taxon>Eukaryota</taxon>
        <taxon>Fungi</taxon>
        <taxon>Dikarya</taxon>
        <taxon>Ascomycota</taxon>
        <taxon>Pezizomycotina</taxon>
        <taxon>Dothideomycetes</taxon>
        <taxon>Pleosporomycetidae</taxon>
        <taxon>Pleosporales</taxon>
        <taxon>Massarineae</taxon>
        <taxon>Didymosphaeriaceae</taxon>
        <taxon>Bimuria</taxon>
    </lineage>
</organism>
<dbReference type="AlphaFoldDB" id="A0A6A5VCN3"/>
<dbReference type="Proteomes" id="UP000800036">
    <property type="component" value="Unassembled WGS sequence"/>
</dbReference>
<dbReference type="OrthoDB" id="2142503at2759"/>
<keyword evidence="4" id="KW-1185">Reference proteome</keyword>
<keyword evidence="2" id="KW-0732">Signal</keyword>